<sequence>MQIHACRALHPAAFRLLKEDEKKKMDKTDLSVLHKHIKEVPTTMAVSLVTLWSSWAFLCLCRF</sequence>
<dbReference type="EMBL" id="JGDM01000062">
    <property type="protein sequence ID" value="EXZ44466.1"/>
    <property type="molecule type" value="Genomic_DNA"/>
</dbReference>
<evidence type="ECO:0000313" key="1">
    <source>
        <dbReference type="EMBL" id="EXZ44466.1"/>
    </source>
</evidence>
<accession>A0A016BV36</accession>
<dbReference type="AlphaFoldDB" id="A0A016BV36"/>
<organism evidence="1 2">
    <name type="scientific">Bacteroides fragilis str. 2-F-2 #4</name>
    <dbReference type="NCBI Taxonomy" id="1339280"/>
    <lineage>
        <taxon>Bacteria</taxon>
        <taxon>Pseudomonadati</taxon>
        <taxon>Bacteroidota</taxon>
        <taxon>Bacteroidia</taxon>
        <taxon>Bacteroidales</taxon>
        <taxon>Bacteroidaceae</taxon>
        <taxon>Bacteroides</taxon>
    </lineage>
</organism>
<comment type="caution">
    <text evidence="1">The sequence shown here is derived from an EMBL/GenBank/DDBJ whole genome shotgun (WGS) entry which is preliminary data.</text>
</comment>
<name>A0A016BV36_BACFG</name>
<protein>
    <submittedName>
        <fullName evidence="1">Uncharacterized protein</fullName>
    </submittedName>
</protein>
<reference evidence="1 2" key="1">
    <citation type="submission" date="2014-02" db="EMBL/GenBank/DDBJ databases">
        <authorList>
            <person name="Sears C."/>
            <person name="Carroll K."/>
            <person name="Sack B.R."/>
            <person name="Qadri F."/>
            <person name="Myers L.L."/>
            <person name="Chung G.-T."/>
            <person name="Escheverria P."/>
            <person name="Fraser C.M."/>
            <person name="Sadzewicz L."/>
            <person name="Shefchek K.A."/>
            <person name="Tallon L."/>
            <person name="Das S.P."/>
            <person name="Daugherty S."/>
            <person name="Mongodin E.F."/>
        </authorList>
    </citation>
    <scope>NUCLEOTIDE SEQUENCE [LARGE SCALE GENOMIC DNA]</scope>
    <source>
        <strain evidence="1 2">2-F-2 #4</strain>
    </source>
</reference>
<gene>
    <name evidence="1" type="ORF">M076_2330</name>
</gene>
<dbReference type="PATRIC" id="fig|1339280.3.peg.2229"/>
<dbReference type="Proteomes" id="UP000022272">
    <property type="component" value="Unassembled WGS sequence"/>
</dbReference>
<proteinExistence type="predicted"/>
<evidence type="ECO:0000313" key="2">
    <source>
        <dbReference type="Proteomes" id="UP000022272"/>
    </source>
</evidence>